<evidence type="ECO:0000259" key="5">
    <source>
        <dbReference type="Pfam" id="PF00535"/>
    </source>
</evidence>
<accession>A0ABV5M697</accession>
<feature type="domain" description="Glycosyltransferase 2-like" evidence="5">
    <location>
        <begin position="7"/>
        <end position="172"/>
    </location>
</feature>
<keyword evidence="3 6" id="KW-0328">Glycosyltransferase</keyword>
<keyword evidence="7" id="KW-1185">Reference proteome</keyword>
<comment type="pathway">
    <text evidence="1">Cell wall biogenesis; cell wall polysaccharide biosynthesis.</text>
</comment>
<reference evidence="6 7" key="1">
    <citation type="submission" date="2024-09" db="EMBL/GenBank/DDBJ databases">
        <authorList>
            <person name="Sun Q."/>
            <person name="Mori K."/>
        </authorList>
    </citation>
    <scope>NUCLEOTIDE SEQUENCE [LARGE SCALE GENOMIC DNA]</scope>
    <source>
        <strain evidence="6 7">JCM 3307</strain>
    </source>
</reference>
<evidence type="ECO:0000256" key="3">
    <source>
        <dbReference type="ARBA" id="ARBA00022676"/>
    </source>
</evidence>
<evidence type="ECO:0000256" key="4">
    <source>
        <dbReference type="ARBA" id="ARBA00022679"/>
    </source>
</evidence>
<comment type="similarity">
    <text evidence="2">Belongs to the glycosyltransferase 2 family.</text>
</comment>
<dbReference type="Gene3D" id="3.90.550.10">
    <property type="entry name" value="Spore Coat Polysaccharide Biosynthesis Protein SpsA, Chain A"/>
    <property type="match status" value="1"/>
</dbReference>
<sequence length="355" mass="37480">MSDKGLSVVIPVKGRVEAMRRLLASLRESAAACAEPVEILVVDDSGPPDTRAHTASCATYDAHYLRGPRHVGAKRNAGVRAAAHDLVLFIDSDCLATPQLLQRHAKTLRDAGDDVGAVAGPTFVQGVDNAMFRIMARSRLLNSAFEWPAQASRVGWATTSNLAVRRSAFEAVGGFAERPLTVVGGEDVDLGLRLTAAGHAIVCDPEAVVVHDKSSIESLGTVCRRLVTYGRSGQWLLDVHPDRGRPKLNRVSALSATAVAGAATAPVTAGAGLLLLPAVAAVLLAVDAKERLGTDAPTPAAIAESIACAGLDWCFDLGEFVAAWQLGRPDRLFSGFGWTDEGFVWDREPANRYGG</sequence>
<dbReference type="GO" id="GO:0016757">
    <property type="term" value="F:glycosyltransferase activity"/>
    <property type="evidence" value="ECO:0007669"/>
    <property type="project" value="UniProtKB-KW"/>
</dbReference>
<evidence type="ECO:0000313" key="7">
    <source>
        <dbReference type="Proteomes" id="UP001589608"/>
    </source>
</evidence>
<organism evidence="6 7">
    <name type="scientific">Dactylosporangium vinaceum</name>
    <dbReference type="NCBI Taxonomy" id="53362"/>
    <lineage>
        <taxon>Bacteria</taxon>
        <taxon>Bacillati</taxon>
        <taxon>Actinomycetota</taxon>
        <taxon>Actinomycetes</taxon>
        <taxon>Micromonosporales</taxon>
        <taxon>Micromonosporaceae</taxon>
        <taxon>Dactylosporangium</taxon>
    </lineage>
</organism>
<dbReference type="InterPro" id="IPR001173">
    <property type="entry name" value="Glyco_trans_2-like"/>
</dbReference>
<dbReference type="EMBL" id="JBHMCA010000025">
    <property type="protein sequence ID" value="MFB9444228.1"/>
    <property type="molecule type" value="Genomic_DNA"/>
</dbReference>
<dbReference type="Pfam" id="PF00535">
    <property type="entry name" value="Glycos_transf_2"/>
    <property type="match status" value="1"/>
</dbReference>
<keyword evidence="4 6" id="KW-0808">Transferase</keyword>
<evidence type="ECO:0000256" key="1">
    <source>
        <dbReference type="ARBA" id="ARBA00004776"/>
    </source>
</evidence>
<comment type="caution">
    <text evidence="6">The sequence shown here is derived from an EMBL/GenBank/DDBJ whole genome shotgun (WGS) entry which is preliminary data.</text>
</comment>
<dbReference type="SUPFAM" id="SSF53448">
    <property type="entry name" value="Nucleotide-diphospho-sugar transferases"/>
    <property type="match status" value="1"/>
</dbReference>
<proteinExistence type="inferred from homology"/>
<dbReference type="PANTHER" id="PTHR43179:SF12">
    <property type="entry name" value="GALACTOFURANOSYLTRANSFERASE GLFT2"/>
    <property type="match status" value="1"/>
</dbReference>
<protein>
    <submittedName>
        <fullName evidence="6">Glycosyltransferase family 2 protein</fullName>
        <ecNumber evidence="6">2.4.-.-</ecNumber>
    </submittedName>
</protein>
<dbReference type="RefSeq" id="WP_223105124.1">
    <property type="nucleotide sequence ID" value="NZ_CP061913.1"/>
</dbReference>
<evidence type="ECO:0000256" key="2">
    <source>
        <dbReference type="ARBA" id="ARBA00006739"/>
    </source>
</evidence>
<dbReference type="InterPro" id="IPR029044">
    <property type="entry name" value="Nucleotide-diphossugar_trans"/>
</dbReference>
<evidence type="ECO:0000313" key="6">
    <source>
        <dbReference type="EMBL" id="MFB9444228.1"/>
    </source>
</evidence>
<gene>
    <name evidence="6" type="ORF">ACFFTR_14195</name>
</gene>
<dbReference type="PANTHER" id="PTHR43179">
    <property type="entry name" value="RHAMNOSYLTRANSFERASE WBBL"/>
    <property type="match status" value="1"/>
</dbReference>
<dbReference type="Proteomes" id="UP001589608">
    <property type="component" value="Unassembled WGS sequence"/>
</dbReference>
<name>A0ABV5M697_9ACTN</name>
<dbReference type="EC" id="2.4.-.-" evidence="6"/>